<dbReference type="Gene3D" id="3.40.390.10">
    <property type="entry name" value="Collagenase (Catalytic Domain)"/>
    <property type="match status" value="1"/>
</dbReference>
<organism evidence="7 8">
    <name type="scientific">Tectimicrobiota bacterium</name>
    <dbReference type="NCBI Taxonomy" id="2528274"/>
    <lineage>
        <taxon>Bacteria</taxon>
        <taxon>Pseudomonadati</taxon>
        <taxon>Nitrospinota/Tectimicrobiota group</taxon>
        <taxon>Candidatus Tectimicrobiota</taxon>
    </lineage>
</organism>
<comment type="caution">
    <text evidence="7">The sequence shown here is derived from an EMBL/GenBank/DDBJ whole genome shotgun (WGS) entry which is preliminary data.</text>
</comment>
<evidence type="ECO:0000256" key="6">
    <source>
        <dbReference type="ARBA" id="ARBA00023049"/>
    </source>
</evidence>
<dbReference type="CDD" id="cd11375">
    <property type="entry name" value="Peptidase_M54"/>
    <property type="match status" value="1"/>
</dbReference>
<sequence>MKNPSTTDSSCDVPQPAPLSPPWLEGTIYLEWIGEGRMDAGLLKRIQTHVEEIFHCRTRVRIRKGNIPLAFDPNRQQHSSTVILRWLLEDVPRDARKVLAITDRDLFIPILTFVFGEAQLGGTGAVVSTARLKDESGAQSGNPGLFLSRLLKECLHELGHTFGLTHCSNNGCVMERSNTVFDVDRKKSALCRDCAILVGDRVREEGK</sequence>
<name>A0A932M1S2_UNCTE</name>
<dbReference type="GO" id="GO:0008270">
    <property type="term" value="F:zinc ion binding"/>
    <property type="evidence" value="ECO:0007669"/>
    <property type="project" value="InterPro"/>
</dbReference>
<gene>
    <name evidence="7" type="ORF">HYY65_13965</name>
</gene>
<dbReference type="PANTHER" id="PTHR15910">
    <property type="entry name" value="ARCHAEMETZINCIN"/>
    <property type="match status" value="1"/>
</dbReference>
<evidence type="ECO:0000256" key="5">
    <source>
        <dbReference type="ARBA" id="ARBA00022833"/>
    </source>
</evidence>
<keyword evidence="6 7" id="KW-0482">Metalloprotease</keyword>
<accession>A0A932M1S2</accession>
<dbReference type="InterPro" id="IPR012962">
    <property type="entry name" value="Pept_M54_archaemetzincn"/>
</dbReference>
<dbReference type="Proteomes" id="UP000741360">
    <property type="component" value="Unassembled WGS sequence"/>
</dbReference>
<keyword evidence="5" id="KW-0862">Zinc</keyword>
<dbReference type="EMBL" id="JACPSX010000266">
    <property type="protein sequence ID" value="MBI3016132.1"/>
    <property type="molecule type" value="Genomic_DNA"/>
</dbReference>
<dbReference type="InterPro" id="IPR012091">
    <property type="entry name" value="Pept_M54_archaemetzncn_arc/bac"/>
</dbReference>
<protein>
    <submittedName>
        <fullName evidence="7">Archaemetzincin family Zn-dependent metalloprotease</fullName>
    </submittedName>
</protein>
<keyword evidence="2" id="KW-0645">Protease</keyword>
<evidence type="ECO:0000256" key="4">
    <source>
        <dbReference type="ARBA" id="ARBA00022801"/>
    </source>
</evidence>
<dbReference type="GO" id="GO:0006508">
    <property type="term" value="P:proteolysis"/>
    <property type="evidence" value="ECO:0007669"/>
    <property type="project" value="UniProtKB-KW"/>
</dbReference>
<dbReference type="PANTHER" id="PTHR15910:SF1">
    <property type="entry name" value="ARCHAEMETZINCIN-2"/>
    <property type="match status" value="1"/>
</dbReference>
<evidence type="ECO:0000256" key="3">
    <source>
        <dbReference type="ARBA" id="ARBA00022723"/>
    </source>
</evidence>
<dbReference type="GO" id="GO:0008237">
    <property type="term" value="F:metallopeptidase activity"/>
    <property type="evidence" value="ECO:0007669"/>
    <property type="project" value="UniProtKB-KW"/>
</dbReference>
<dbReference type="InterPro" id="IPR024079">
    <property type="entry name" value="MetalloPept_cat_dom_sf"/>
</dbReference>
<proteinExistence type="predicted"/>
<reference evidence="7" key="1">
    <citation type="submission" date="2020-07" db="EMBL/GenBank/DDBJ databases">
        <title>Huge and variable diversity of episymbiotic CPR bacteria and DPANN archaea in groundwater ecosystems.</title>
        <authorList>
            <person name="He C.Y."/>
            <person name="Keren R."/>
            <person name="Whittaker M."/>
            <person name="Farag I.F."/>
            <person name="Doudna J."/>
            <person name="Cate J.H.D."/>
            <person name="Banfield J.F."/>
        </authorList>
    </citation>
    <scope>NUCLEOTIDE SEQUENCE</scope>
    <source>
        <strain evidence="7">NC_groundwater_717_Ag_S-0.2um_59_8</strain>
    </source>
</reference>
<evidence type="ECO:0000313" key="8">
    <source>
        <dbReference type="Proteomes" id="UP000741360"/>
    </source>
</evidence>
<dbReference type="Pfam" id="PF07998">
    <property type="entry name" value="Peptidase_M54"/>
    <property type="match status" value="1"/>
</dbReference>
<dbReference type="AlphaFoldDB" id="A0A932M1S2"/>
<dbReference type="NCBIfam" id="NF033823">
    <property type="entry name" value="archmetzin"/>
    <property type="match status" value="1"/>
</dbReference>
<comment type="cofactor">
    <cofactor evidence="1">
        <name>Zn(2+)</name>
        <dbReference type="ChEBI" id="CHEBI:29105"/>
    </cofactor>
</comment>
<keyword evidence="3" id="KW-0479">Metal-binding</keyword>
<evidence type="ECO:0000256" key="2">
    <source>
        <dbReference type="ARBA" id="ARBA00022670"/>
    </source>
</evidence>
<keyword evidence="4" id="KW-0378">Hydrolase</keyword>
<evidence type="ECO:0000313" key="7">
    <source>
        <dbReference type="EMBL" id="MBI3016132.1"/>
    </source>
</evidence>
<dbReference type="SUPFAM" id="SSF55486">
    <property type="entry name" value="Metalloproteases ('zincins'), catalytic domain"/>
    <property type="match status" value="1"/>
</dbReference>
<evidence type="ECO:0000256" key="1">
    <source>
        <dbReference type="ARBA" id="ARBA00001947"/>
    </source>
</evidence>